<feature type="transmembrane region" description="Helical" evidence="1">
    <location>
        <begin position="86"/>
        <end position="103"/>
    </location>
</feature>
<keyword evidence="1" id="KW-0472">Membrane</keyword>
<name>A0A0F9MLH0_9ZZZZ</name>
<keyword evidence="1" id="KW-0812">Transmembrane</keyword>
<feature type="transmembrane region" description="Helical" evidence="1">
    <location>
        <begin position="12"/>
        <end position="31"/>
    </location>
</feature>
<feature type="transmembrane region" description="Helical" evidence="1">
    <location>
        <begin position="115"/>
        <end position="133"/>
    </location>
</feature>
<dbReference type="EMBL" id="LAZR01009890">
    <property type="protein sequence ID" value="KKM70042.1"/>
    <property type="molecule type" value="Genomic_DNA"/>
</dbReference>
<accession>A0A0F9MLH0</accession>
<keyword evidence="1" id="KW-1133">Transmembrane helix</keyword>
<dbReference type="AlphaFoldDB" id="A0A0F9MLH0"/>
<comment type="caution">
    <text evidence="2">The sequence shown here is derived from an EMBL/GenBank/DDBJ whole genome shotgun (WGS) entry which is preliminary data.</text>
</comment>
<proteinExistence type="predicted"/>
<reference evidence="2" key="1">
    <citation type="journal article" date="2015" name="Nature">
        <title>Complex archaea that bridge the gap between prokaryotes and eukaryotes.</title>
        <authorList>
            <person name="Spang A."/>
            <person name="Saw J.H."/>
            <person name="Jorgensen S.L."/>
            <person name="Zaremba-Niedzwiedzka K."/>
            <person name="Martijn J."/>
            <person name="Lind A.E."/>
            <person name="van Eijk R."/>
            <person name="Schleper C."/>
            <person name="Guy L."/>
            <person name="Ettema T.J."/>
        </authorList>
    </citation>
    <scope>NUCLEOTIDE SEQUENCE</scope>
</reference>
<evidence type="ECO:0008006" key="3">
    <source>
        <dbReference type="Google" id="ProtNLM"/>
    </source>
</evidence>
<protein>
    <recommendedName>
        <fullName evidence="3">DUF2231 domain-containing protein</fullName>
    </recommendedName>
</protein>
<gene>
    <name evidence="2" type="ORF">LCGC14_1444700</name>
</gene>
<evidence type="ECO:0000256" key="1">
    <source>
        <dbReference type="SAM" id="Phobius"/>
    </source>
</evidence>
<evidence type="ECO:0000313" key="2">
    <source>
        <dbReference type="EMBL" id="KKM70042.1"/>
    </source>
</evidence>
<feature type="transmembrane region" description="Helical" evidence="1">
    <location>
        <begin position="38"/>
        <end position="56"/>
    </location>
</feature>
<organism evidence="2">
    <name type="scientific">marine sediment metagenome</name>
    <dbReference type="NCBI Taxonomy" id="412755"/>
    <lineage>
        <taxon>unclassified sequences</taxon>
        <taxon>metagenomes</taxon>
        <taxon>ecological metagenomes</taxon>
    </lineage>
</organism>
<sequence>MNEAHFHLIVNHLPIVGVLIGLLVLFIGFILNKPQLKVTALGIFIFSAVASVAAFYSGEGAEDIVENITGISETLIHTHEAYAERFFTSILVLGFVSVVTMFLKIESPKYAKYGFMLILVLSVLSTVLAKYVGTSGGEIRHTEIRTDTTLIEIYSHDDSEDY</sequence>